<dbReference type="Gene3D" id="3.40.1080.10">
    <property type="entry name" value="Glutaconate Coenzyme A-transferase"/>
    <property type="match status" value="1"/>
</dbReference>
<dbReference type="SUPFAM" id="SSF100950">
    <property type="entry name" value="NagB/RpiA/CoA transferase-like"/>
    <property type="match status" value="2"/>
</dbReference>
<gene>
    <name evidence="4" type="ORF">DSCO28_33660</name>
</gene>
<dbReference type="CDD" id="cd04301">
    <property type="entry name" value="NAT_SF"/>
    <property type="match status" value="1"/>
</dbReference>
<dbReference type="Gene3D" id="3.40.630.30">
    <property type="match status" value="1"/>
</dbReference>
<keyword evidence="2" id="KW-0808">Transferase</keyword>
<comment type="similarity">
    <text evidence="1">Belongs to the acetyl-CoA hydrolase/transferase family.</text>
</comment>
<dbReference type="InterPro" id="IPR037171">
    <property type="entry name" value="NagB/RpiA_transferase-like"/>
</dbReference>
<protein>
    <recommendedName>
        <fullName evidence="3">N-acetyltransferase domain-containing protein</fullName>
    </recommendedName>
</protein>
<evidence type="ECO:0000313" key="5">
    <source>
        <dbReference type="Proteomes" id="UP000425960"/>
    </source>
</evidence>
<dbReference type="Pfam" id="PF00583">
    <property type="entry name" value="Acetyltransf_1"/>
    <property type="match status" value="1"/>
</dbReference>
<dbReference type="AlphaFoldDB" id="A0A5K7ZR58"/>
<dbReference type="GO" id="GO:0016747">
    <property type="term" value="F:acyltransferase activity, transferring groups other than amino-acyl groups"/>
    <property type="evidence" value="ECO:0007669"/>
    <property type="project" value="InterPro"/>
</dbReference>
<dbReference type="InterPro" id="IPR016181">
    <property type="entry name" value="Acyl_CoA_acyltransferase"/>
</dbReference>
<dbReference type="InterPro" id="IPR038460">
    <property type="entry name" value="AcetylCoA_hyd_C_sf"/>
</dbReference>
<dbReference type="PROSITE" id="PS51186">
    <property type="entry name" value="GNAT"/>
    <property type="match status" value="1"/>
</dbReference>
<dbReference type="GO" id="GO:0008775">
    <property type="term" value="F:acetate CoA-transferase activity"/>
    <property type="evidence" value="ECO:0007669"/>
    <property type="project" value="InterPro"/>
</dbReference>
<reference evidence="4 5" key="1">
    <citation type="submission" date="2019-11" db="EMBL/GenBank/DDBJ databases">
        <title>Comparative genomics of hydrocarbon-degrading Desulfosarcina strains.</title>
        <authorList>
            <person name="Watanabe M."/>
            <person name="Kojima H."/>
            <person name="Fukui M."/>
        </authorList>
    </citation>
    <scope>NUCLEOTIDE SEQUENCE [LARGE SCALE GENOMIC DNA]</scope>
    <source>
        <strain evidence="4 5">28bB2T</strain>
    </source>
</reference>
<feature type="domain" description="N-acetyltransferase" evidence="3">
    <location>
        <begin position="466"/>
        <end position="628"/>
    </location>
</feature>
<dbReference type="SUPFAM" id="SSF55729">
    <property type="entry name" value="Acyl-CoA N-acyltransferases (Nat)"/>
    <property type="match status" value="1"/>
</dbReference>
<dbReference type="InterPro" id="IPR046433">
    <property type="entry name" value="ActCoA_hydro"/>
</dbReference>
<dbReference type="Gene3D" id="3.40.1080.20">
    <property type="entry name" value="Acetyl-CoA hydrolase/transferase C-terminal domain"/>
    <property type="match status" value="1"/>
</dbReference>
<dbReference type="PANTHER" id="PTHR21432">
    <property type="entry name" value="ACETYL-COA HYDROLASE-RELATED"/>
    <property type="match status" value="1"/>
</dbReference>
<dbReference type="InterPro" id="IPR026888">
    <property type="entry name" value="AcetylCoA_hyd_C"/>
</dbReference>
<dbReference type="InterPro" id="IPR000182">
    <property type="entry name" value="GNAT_dom"/>
</dbReference>
<dbReference type="PANTHER" id="PTHR21432:SF20">
    <property type="entry name" value="ACETYL-COA HYDROLASE"/>
    <property type="match status" value="1"/>
</dbReference>
<dbReference type="KEGG" id="dov:DSCO28_33660"/>
<evidence type="ECO:0000259" key="3">
    <source>
        <dbReference type="PROSITE" id="PS51186"/>
    </source>
</evidence>
<dbReference type="Pfam" id="PF13336">
    <property type="entry name" value="AcetylCoA_hyd_C"/>
    <property type="match status" value="1"/>
</dbReference>
<dbReference type="Gene3D" id="3.30.750.70">
    <property type="entry name" value="4-hydroxybutyrate coenzyme like domains"/>
    <property type="match status" value="1"/>
</dbReference>
<proteinExistence type="inferred from homology"/>
<evidence type="ECO:0000256" key="2">
    <source>
        <dbReference type="ARBA" id="ARBA00022679"/>
    </source>
</evidence>
<evidence type="ECO:0000256" key="1">
    <source>
        <dbReference type="ARBA" id="ARBA00009632"/>
    </source>
</evidence>
<name>A0A5K7ZR58_9BACT</name>
<dbReference type="InterPro" id="IPR003702">
    <property type="entry name" value="ActCoA_hydro_N"/>
</dbReference>
<dbReference type="GO" id="GO:0006083">
    <property type="term" value="P:acetate metabolic process"/>
    <property type="evidence" value="ECO:0007669"/>
    <property type="project" value="InterPro"/>
</dbReference>
<evidence type="ECO:0000313" key="4">
    <source>
        <dbReference type="EMBL" id="BBO82800.1"/>
    </source>
</evidence>
<dbReference type="EMBL" id="AP021876">
    <property type="protein sequence ID" value="BBO82800.1"/>
    <property type="molecule type" value="Genomic_DNA"/>
</dbReference>
<accession>A0A5K7ZR58</accession>
<dbReference type="RefSeq" id="WP_155323164.1">
    <property type="nucleotide sequence ID" value="NZ_AP021876.1"/>
</dbReference>
<dbReference type="Pfam" id="PF02550">
    <property type="entry name" value="AcetylCoA_hydro"/>
    <property type="match status" value="1"/>
</dbReference>
<dbReference type="Proteomes" id="UP000425960">
    <property type="component" value="Chromosome"/>
</dbReference>
<sequence>MTRSLYWADGYVQKLHTAQEAIAMIRPGKRVFIGSATGEPQELVRALSAATMRLSGLEVVRLMSLETTSLSEIADKTLDHSLNIRTIYLGSADTEAIARYMRFITPMNMSEIPGLFLTRKLPIHVALIQVTPPDDFGWMSLGVSVDVTLAAAQSADLVIAQVNPRMPRTMGQSFIHVNNVHVLVEHEEPLLTAELRKRSGAAEWIGKHIARFVEDGSTLQIGLDAASQATVKGLADKNDLGFHSQYITDDVMHLYAKGVITNRKKGLNEGKLVASCAIGSENLYEFLHDNPGVDFRPSDYINDPFIIGQHNRMVSMNVAHTIDLTGQVAAEASKHTFFAGVSGIPDFVRGAKRSKGGKSILMLYSASKDGKRSRIVPSLDGTAVVVPRGDVHYVVTEYGAVNLFGKSLQERVLALIGIAHPDHRDWLFNAAKEARLIGSERHLGEATKGIYPIHLEETIVRDGEEITIRPSKPVDERRIQEHYYNLNKKDVQLRFFHDKNSFDRSDVETRSQIDYIKDLTLVAIVGEFGFGKVIGVGEYLLLIESNIAEVAFSISTAYQGKGLGKLFLRKLARAARENGISGLVAYTAPQNKAMVALFKTLPYKVKTTFDGESLMLKCRFDEMADPVGA</sequence>
<organism evidence="4 5">
    <name type="scientific">Desulfosarcina ovata subsp. sediminis</name>
    <dbReference type="NCBI Taxonomy" id="885957"/>
    <lineage>
        <taxon>Bacteria</taxon>
        <taxon>Pseudomonadati</taxon>
        <taxon>Thermodesulfobacteriota</taxon>
        <taxon>Desulfobacteria</taxon>
        <taxon>Desulfobacterales</taxon>
        <taxon>Desulfosarcinaceae</taxon>
        <taxon>Desulfosarcina</taxon>
    </lineage>
</organism>